<proteinExistence type="predicted"/>
<dbReference type="EMBL" id="JAWDGP010004228">
    <property type="protein sequence ID" value="KAK3766458.1"/>
    <property type="molecule type" value="Genomic_DNA"/>
</dbReference>
<protein>
    <submittedName>
        <fullName evidence="1">Uncharacterized protein</fullName>
    </submittedName>
</protein>
<accession>A0AAE0ZBW5</accession>
<comment type="caution">
    <text evidence="1">The sequence shown here is derived from an EMBL/GenBank/DDBJ whole genome shotgun (WGS) entry which is preliminary data.</text>
</comment>
<organism evidence="1 2">
    <name type="scientific">Elysia crispata</name>
    <name type="common">lettuce slug</name>
    <dbReference type="NCBI Taxonomy" id="231223"/>
    <lineage>
        <taxon>Eukaryota</taxon>
        <taxon>Metazoa</taxon>
        <taxon>Spiralia</taxon>
        <taxon>Lophotrochozoa</taxon>
        <taxon>Mollusca</taxon>
        <taxon>Gastropoda</taxon>
        <taxon>Heterobranchia</taxon>
        <taxon>Euthyneura</taxon>
        <taxon>Panpulmonata</taxon>
        <taxon>Sacoglossa</taxon>
        <taxon>Placobranchoidea</taxon>
        <taxon>Plakobranchidae</taxon>
        <taxon>Elysia</taxon>
    </lineage>
</organism>
<reference evidence="1" key="1">
    <citation type="journal article" date="2023" name="G3 (Bethesda)">
        <title>A reference genome for the long-term kleptoplast-retaining sea slug Elysia crispata morphotype clarki.</title>
        <authorList>
            <person name="Eastman K.E."/>
            <person name="Pendleton A.L."/>
            <person name="Shaikh M.A."/>
            <person name="Suttiyut T."/>
            <person name="Ogas R."/>
            <person name="Tomko P."/>
            <person name="Gavelis G."/>
            <person name="Widhalm J.R."/>
            <person name="Wisecaver J.H."/>
        </authorList>
    </citation>
    <scope>NUCLEOTIDE SEQUENCE</scope>
    <source>
        <strain evidence="1">ECLA1</strain>
    </source>
</reference>
<sequence length="417" mass="47282">MARRGSSVIRHSLDQPKTTLSYLEPEETSETNFVKNGNKTKVSVTFQETAKTEKSVHFATEYESVSDAESSTPDSLKTSRDVHTSLPSEHLYSGDTFVSETQYLYSGDTFFSETAAADSTDPTEASYATNTFIALESEDETRTASDISHSESLASSTVFSRAESSSISSDGSGTTHREWKDVTDIVKDIDELEESEFVTKRESFFSDEDEATDVTESEDEEMAAIQREHFLLSTIRRLRLRDVLSPRSLTQDVHTFTEKKVSEEEAAFCQQMIKNCRRVKTDVKPASGHRESVKHQPTVLEHYGLSSAIVDRLKVKNLQLKLSKKAQDIEKSTRESLKFIEENQDVEAERTKQKFISQMLAQAQNENTAERIQAHLIKMHPVKCFADFVNGLPKLDENSREILYKYMRRLEAEMNKS</sequence>
<dbReference type="Proteomes" id="UP001283361">
    <property type="component" value="Unassembled WGS sequence"/>
</dbReference>
<keyword evidence="2" id="KW-1185">Reference proteome</keyword>
<evidence type="ECO:0000313" key="1">
    <source>
        <dbReference type="EMBL" id="KAK3766458.1"/>
    </source>
</evidence>
<dbReference type="AlphaFoldDB" id="A0AAE0ZBW5"/>
<name>A0AAE0ZBW5_9GAST</name>
<evidence type="ECO:0000313" key="2">
    <source>
        <dbReference type="Proteomes" id="UP001283361"/>
    </source>
</evidence>
<gene>
    <name evidence="1" type="ORF">RRG08_055677</name>
</gene>